<dbReference type="GO" id="GO:1901982">
    <property type="term" value="F:maltose binding"/>
    <property type="evidence" value="ECO:0007669"/>
    <property type="project" value="TreeGrafter"/>
</dbReference>
<dbReference type="EMBL" id="JXXK01000006">
    <property type="protein sequence ID" value="KJF40538.1"/>
    <property type="molecule type" value="Genomic_DNA"/>
</dbReference>
<dbReference type="InterPro" id="IPR006059">
    <property type="entry name" value="SBP"/>
</dbReference>
<evidence type="ECO:0000256" key="3">
    <source>
        <dbReference type="ARBA" id="ARBA00022729"/>
    </source>
</evidence>
<keyword evidence="6" id="KW-1185">Reference proteome</keyword>
<gene>
    <name evidence="5" type="ORF">TQ39_06495</name>
</gene>
<dbReference type="PANTHER" id="PTHR30061:SF50">
    <property type="entry name" value="MALTOSE_MALTODEXTRIN-BINDING PERIPLASMIC PROTEIN"/>
    <property type="match status" value="1"/>
</dbReference>
<organism evidence="5 6">
    <name type="scientific">Ruthenibacterium lactatiformans</name>
    <dbReference type="NCBI Taxonomy" id="1550024"/>
    <lineage>
        <taxon>Bacteria</taxon>
        <taxon>Bacillati</taxon>
        <taxon>Bacillota</taxon>
        <taxon>Clostridia</taxon>
        <taxon>Eubacteriales</taxon>
        <taxon>Oscillospiraceae</taxon>
        <taxon>Ruthenibacterium</taxon>
    </lineage>
</organism>
<evidence type="ECO:0000256" key="2">
    <source>
        <dbReference type="ARBA" id="ARBA00022448"/>
    </source>
</evidence>
<keyword evidence="3 4" id="KW-0732">Signal</keyword>
<name>A0A0D8J408_9FIRM</name>
<sequence length="457" mass="49618">MDFIAYAIENKNEVKRMKKMKRILSLVLVLVMAAGLAACGGGGTSGAGSSTPAEPAGSQGSGEGYELTMWLFQDWTVGTAAEIFNTWADEYIAQHPEVKSITFVGKPDTEIVSGFMAGGSLPDMFAIQFLNGKRIVESANILNLQPYYDAAPEEYKNALNADAMKDLMTNPEGTCWGLPFTANCQLLYRNLTVLEACGVDTSKRPKTLDELLEQFAAVQENGYDVLPNLTASDWVTSAFVCGNPDLKVGWENGETTITAEALEPGYELLKEVGQYSAAYTFLDQAATDAFTSDKLAFTVHGPFLNPNLEAAAQENSNFKYDAIPMPSQVAGGPYSASYGNEWLGVVDSKDQGRNDAAAGFLMYITDTEQMKTFCREMGRPVMNNDAMDEIANDPESPWLLSVCNEIVNNCVNQAVPFRCDMMWETGCADSMFGLWDGSLTDAKAAAEDSIAMINENA</sequence>
<evidence type="ECO:0000313" key="6">
    <source>
        <dbReference type="Proteomes" id="UP000032483"/>
    </source>
</evidence>
<proteinExistence type="inferred from homology"/>
<comment type="similarity">
    <text evidence="1">Belongs to the bacterial solute-binding protein 1 family.</text>
</comment>
<evidence type="ECO:0000313" key="5">
    <source>
        <dbReference type="EMBL" id="KJF40538.1"/>
    </source>
</evidence>
<evidence type="ECO:0008006" key="7">
    <source>
        <dbReference type="Google" id="ProtNLM"/>
    </source>
</evidence>
<reference evidence="5" key="1">
    <citation type="submission" date="2015-02" db="EMBL/GenBank/DDBJ databases">
        <title>A novel member of the family Ruminococcaceae isolated from human feces.</title>
        <authorList>
            <person name="Shkoporov A.N."/>
            <person name="Chaplin A.V."/>
            <person name="Motuzova O.V."/>
            <person name="Kafarskaia L.I."/>
            <person name="Khokhlova E.V."/>
            <person name="Efimov B.A."/>
        </authorList>
    </citation>
    <scope>NUCLEOTIDE SEQUENCE [LARGE SCALE GENOMIC DNA]</scope>
    <source>
        <strain evidence="5">585-1</strain>
    </source>
</reference>
<dbReference type="GO" id="GO:0015768">
    <property type="term" value="P:maltose transport"/>
    <property type="evidence" value="ECO:0007669"/>
    <property type="project" value="TreeGrafter"/>
</dbReference>
<keyword evidence="2" id="KW-0813">Transport</keyword>
<dbReference type="GO" id="GO:0055052">
    <property type="term" value="C:ATP-binding cassette (ABC) transporter complex, substrate-binding subunit-containing"/>
    <property type="evidence" value="ECO:0007669"/>
    <property type="project" value="TreeGrafter"/>
</dbReference>
<dbReference type="SUPFAM" id="SSF53850">
    <property type="entry name" value="Periplasmic binding protein-like II"/>
    <property type="match status" value="1"/>
</dbReference>
<dbReference type="Pfam" id="PF01547">
    <property type="entry name" value="SBP_bac_1"/>
    <property type="match status" value="1"/>
</dbReference>
<evidence type="ECO:0000256" key="1">
    <source>
        <dbReference type="ARBA" id="ARBA00008520"/>
    </source>
</evidence>
<dbReference type="Gene3D" id="3.40.190.10">
    <property type="entry name" value="Periplasmic binding protein-like II"/>
    <property type="match status" value="1"/>
</dbReference>
<dbReference type="GO" id="GO:0042956">
    <property type="term" value="P:maltodextrin transmembrane transport"/>
    <property type="evidence" value="ECO:0007669"/>
    <property type="project" value="TreeGrafter"/>
</dbReference>
<protein>
    <recommendedName>
        <fullName evidence="7">Extracellular solute-binding protein</fullName>
    </recommendedName>
</protein>
<feature type="signal peptide" evidence="4">
    <location>
        <begin position="1"/>
        <end position="37"/>
    </location>
</feature>
<accession>A0A0D8J408</accession>
<evidence type="ECO:0000256" key="4">
    <source>
        <dbReference type="SAM" id="SignalP"/>
    </source>
</evidence>
<comment type="caution">
    <text evidence="5">The sequence shown here is derived from an EMBL/GenBank/DDBJ whole genome shotgun (WGS) entry which is preliminary data.</text>
</comment>
<dbReference type="Proteomes" id="UP000032483">
    <property type="component" value="Unassembled WGS sequence"/>
</dbReference>
<dbReference type="AlphaFoldDB" id="A0A0D8J408"/>
<dbReference type="PANTHER" id="PTHR30061">
    <property type="entry name" value="MALTOSE-BINDING PERIPLASMIC PROTEIN"/>
    <property type="match status" value="1"/>
</dbReference>
<feature type="chain" id="PRO_5038465887" description="Extracellular solute-binding protein" evidence="4">
    <location>
        <begin position="38"/>
        <end position="457"/>
    </location>
</feature>